<evidence type="ECO:0000256" key="3">
    <source>
        <dbReference type="ARBA" id="ARBA00012762"/>
    </source>
</evidence>
<dbReference type="EMBL" id="MLJW01001099">
    <property type="protein sequence ID" value="OIQ80170.1"/>
    <property type="molecule type" value="Genomic_DNA"/>
</dbReference>
<dbReference type="GO" id="GO:0003935">
    <property type="term" value="F:GTP cyclohydrolase II activity"/>
    <property type="evidence" value="ECO:0007669"/>
    <property type="project" value="UniProtKB-EC"/>
</dbReference>
<evidence type="ECO:0000256" key="5">
    <source>
        <dbReference type="ARBA" id="ARBA00022723"/>
    </source>
</evidence>
<proteinExistence type="inferred from homology"/>
<evidence type="ECO:0000256" key="9">
    <source>
        <dbReference type="ARBA" id="ARBA00023134"/>
    </source>
</evidence>
<comment type="caution">
    <text evidence="13">The sequence shown here is derived from an EMBL/GenBank/DDBJ whole genome shotgun (WGS) entry which is preliminary data.</text>
</comment>
<keyword evidence="7 13" id="KW-0378">Hydrolase</keyword>
<keyword evidence="6" id="KW-0547">Nucleotide-binding</keyword>
<evidence type="ECO:0000256" key="10">
    <source>
        <dbReference type="ARBA" id="ARBA00049295"/>
    </source>
</evidence>
<keyword evidence="4" id="KW-0686">Riboflavin biosynthesis</keyword>
<protein>
    <recommendedName>
        <fullName evidence="3">GTP cyclohydrolase II</fullName>
        <ecNumber evidence="3">3.5.4.25</ecNumber>
    </recommendedName>
</protein>
<evidence type="ECO:0000256" key="11">
    <source>
        <dbReference type="SAM" id="MobiDB-lite"/>
    </source>
</evidence>
<dbReference type="FunFam" id="3.40.50.10990:FF:000002">
    <property type="entry name" value="GTP cyclohydrolase-2"/>
    <property type="match status" value="1"/>
</dbReference>
<feature type="domain" description="GTP cyclohydrolase II" evidence="12">
    <location>
        <begin position="244"/>
        <end position="408"/>
    </location>
</feature>
<evidence type="ECO:0000256" key="1">
    <source>
        <dbReference type="ARBA" id="ARBA00001947"/>
    </source>
</evidence>
<dbReference type="EC" id="3.5.4.25" evidence="3"/>
<sequence length="432" mass="45528">MSREPGSAMPPDSFPRDAAAPRSDSPSMSTANAWAGAIAGAGISALDAAEQALARLAAYTAPPPTGAIAANLVALAPDVQRAIVVDTARSRPYLFAQRNGVPQLEASYYFSQGKFGAGQTQVGDLVLAITDRRAETLKARAYDGDVARLLVPATAGMAWIHAVADPADDLKVPMKGPFQSLRDGPADLHRAAILLAKSAHLLPAAVVLGVQNGLLLAAENALTLIPLAEAAPELLRASPLHPVVSARLPMQAAQAGRLHIFRPEDGGEEHYAVEIGKPARDAPVLVRLHSACFTGDVLGSLKCDCGPQLRGALGQMGAEGAGILLYLNQEGRGIGLANKMRAYSLQDQGFDTVEANHRLGFEDDERDFRIGSGILREMGVRQIRLLTNNPAKVRMMQANGIEVVERVPLKVGHTAQNAAYLATKAAKSGHLL</sequence>
<dbReference type="Pfam" id="PF00925">
    <property type="entry name" value="GTP_cyclohydro2"/>
    <property type="match status" value="1"/>
</dbReference>
<dbReference type="HAMAP" id="MF_00179">
    <property type="entry name" value="RibA"/>
    <property type="match status" value="1"/>
</dbReference>
<evidence type="ECO:0000259" key="12">
    <source>
        <dbReference type="Pfam" id="PF00925"/>
    </source>
</evidence>
<dbReference type="InterPro" id="IPR036144">
    <property type="entry name" value="RibA-like_sf"/>
</dbReference>
<dbReference type="AlphaFoldDB" id="A0A1J5QAF5"/>
<accession>A0A1J5QAF5</accession>
<dbReference type="InterPro" id="IPR032677">
    <property type="entry name" value="GTP_cyclohydro_II"/>
</dbReference>
<dbReference type="SUPFAM" id="SSF142695">
    <property type="entry name" value="RibA-like"/>
    <property type="match status" value="1"/>
</dbReference>
<reference evidence="13" key="1">
    <citation type="submission" date="2016-10" db="EMBL/GenBank/DDBJ databases">
        <title>Sequence of Gallionella enrichment culture.</title>
        <authorList>
            <person name="Poehlein A."/>
            <person name="Muehling M."/>
            <person name="Daniel R."/>
        </authorList>
    </citation>
    <scope>NUCLEOTIDE SEQUENCE</scope>
</reference>
<evidence type="ECO:0000256" key="8">
    <source>
        <dbReference type="ARBA" id="ARBA00022833"/>
    </source>
</evidence>
<keyword evidence="9" id="KW-0342">GTP-binding</keyword>
<evidence type="ECO:0000256" key="6">
    <source>
        <dbReference type="ARBA" id="ARBA00022741"/>
    </source>
</evidence>
<evidence type="ECO:0000256" key="4">
    <source>
        <dbReference type="ARBA" id="ARBA00022619"/>
    </source>
</evidence>
<dbReference type="CDD" id="cd00641">
    <property type="entry name" value="GTP_cyclohydro2"/>
    <property type="match status" value="1"/>
</dbReference>
<dbReference type="Gene3D" id="3.40.50.10990">
    <property type="entry name" value="GTP cyclohydrolase II"/>
    <property type="match status" value="1"/>
</dbReference>
<comment type="pathway">
    <text evidence="2">Cofactor biosynthesis; riboflavin biosynthesis; 5-amino-6-(D-ribitylamino)uracil from GTP: step 1/4.</text>
</comment>
<dbReference type="PANTHER" id="PTHR21327">
    <property type="entry name" value="GTP CYCLOHYDROLASE II-RELATED"/>
    <property type="match status" value="1"/>
</dbReference>
<dbReference type="NCBIfam" id="NF001591">
    <property type="entry name" value="PRK00393.1"/>
    <property type="match status" value="1"/>
</dbReference>
<evidence type="ECO:0000313" key="13">
    <source>
        <dbReference type="EMBL" id="OIQ80170.1"/>
    </source>
</evidence>
<name>A0A1J5QAF5_9ZZZZ</name>
<gene>
    <name evidence="13" type="primary">ribA_4</name>
    <name evidence="13" type="ORF">GALL_380860</name>
</gene>
<comment type="catalytic activity">
    <reaction evidence="10">
        <text>GTP + 4 H2O = 2,5-diamino-6-hydroxy-4-(5-phosphoribosylamino)-pyrimidine + formate + 2 phosphate + 3 H(+)</text>
        <dbReference type="Rhea" id="RHEA:23704"/>
        <dbReference type="ChEBI" id="CHEBI:15377"/>
        <dbReference type="ChEBI" id="CHEBI:15378"/>
        <dbReference type="ChEBI" id="CHEBI:15740"/>
        <dbReference type="ChEBI" id="CHEBI:37565"/>
        <dbReference type="ChEBI" id="CHEBI:43474"/>
        <dbReference type="ChEBI" id="CHEBI:58614"/>
        <dbReference type="EC" id="3.5.4.25"/>
    </reaction>
</comment>
<organism evidence="13">
    <name type="scientific">mine drainage metagenome</name>
    <dbReference type="NCBI Taxonomy" id="410659"/>
    <lineage>
        <taxon>unclassified sequences</taxon>
        <taxon>metagenomes</taxon>
        <taxon>ecological metagenomes</taxon>
    </lineage>
</organism>
<feature type="region of interest" description="Disordered" evidence="11">
    <location>
        <begin position="1"/>
        <end position="27"/>
    </location>
</feature>
<dbReference type="GO" id="GO:0009231">
    <property type="term" value="P:riboflavin biosynthetic process"/>
    <property type="evidence" value="ECO:0007669"/>
    <property type="project" value="UniProtKB-KW"/>
</dbReference>
<dbReference type="NCBIfam" id="TIGR00505">
    <property type="entry name" value="ribA"/>
    <property type="match status" value="1"/>
</dbReference>
<keyword evidence="5" id="KW-0479">Metal-binding</keyword>
<evidence type="ECO:0000256" key="2">
    <source>
        <dbReference type="ARBA" id="ARBA00004853"/>
    </source>
</evidence>
<evidence type="ECO:0000256" key="7">
    <source>
        <dbReference type="ARBA" id="ARBA00022801"/>
    </source>
</evidence>
<dbReference type="GO" id="GO:0046872">
    <property type="term" value="F:metal ion binding"/>
    <property type="evidence" value="ECO:0007669"/>
    <property type="project" value="UniProtKB-KW"/>
</dbReference>
<dbReference type="PANTHER" id="PTHR21327:SF18">
    <property type="entry name" value="3,4-DIHYDROXY-2-BUTANONE 4-PHOSPHATE SYNTHASE"/>
    <property type="match status" value="1"/>
</dbReference>
<keyword evidence="8" id="KW-0862">Zinc</keyword>
<dbReference type="GO" id="GO:0005525">
    <property type="term" value="F:GTP binding"/>
    <property type="evidence" value="ECO:0007669"/>
    <property type="project" value="UniProtKB-KW"/>
</dbReference>
<dbReference type="InterPro" id="IPR000926">
    <property type="entry name" value="RibA"/>
</dbReference>
<dbReference type="GO" id="GO:0005829">
    <property type="term" value="C:cytosol"/>
    <property type="evidence" value="ECO:0007669"/>
    <property type="project" value="TreeGrafter"/>
</dbReference>
<comment type="cofactor">
    <cofactor evidence="1">
        <name>Zn(2+)</name>
        <dbReference type="ChEBI" id="CHEBI:29105"/>
    </cofactor>
</comment>